<evidence type="ECO:0000313" key="1">
    <source>
        <dbReference type="EMBL" id="CAF4272389.1"/>
    </source>
</evidence>
<protein>
    <submittedName>
        <fullName evidence="1">Uncharacterized protein</fullName>
    </submittedName>
</protein>
<evidence type="ECO:0000313" key="2">
    <source>
        <dbReference type="EMBL" id="CAF5183657.1"/>
    </source>
</evidence>
<feature type="non-terminal residue" evidence="1">
    <location>
        <position position="32"/>
    </location>
</feature>
<dbReference type="Proteomes" id="UP000681720">
    <property type="component" value="Unassembled WGS sequence"/>
</dbReference>
<sequence length="32" mass="3879">MHPQSDSADETSRLRQFSWEQWDNVLIAVIYR</sequence>
<dbReference type="EMBL" id="CAJOBJ010030936">
    <property type="protein sequence ID" value="CAF4272389.1"/>
    <property type="molecule type" value="Genomic_DNA"/>
</dbReference>
<gene>
    <name evidence="2" type="ORF">BYL167_LOCUS79348</name>
    <name evidence="1" type="ORF">GIL414_LOCUS24615</name>
</gene>
<dbReference type="AlphaFoldDB" id="A0A8S2TP23"/>
<dbReference type="EMBL" id="CAJOBH010293258">
    <property type="protein sequence ID" value="CAF5183657.1"/>
    <property type="molecule type" value="Genomic_DNA"/>
</dbReference>
<organism evidence="1 3">
    <name type="scientific">Rotaria magnacalcarata</name>
    <dbReference type="NCBI Taxonomy" id="392030"/>
    <lineage>
        <taxon>Eukaryota</taxon>
        <taxon>Metazoa</taxon>
        <taxon>Spiralia</taxon>
        <taxon>Gnathifera</taxon>
        <taxon>Rotifera</taxon>
        <taxon>Eurotatoria</taxon>
        <taxon>Bdelloidea</taxon>
        <taxon>Philodinida</taxon>
        <taxon>Philodinidae</taxon>
        <taxon>Rotaria</taxon>
    </lineage>
</organism>
<accession>A0A8S2TP23</accession>
<comment type="caution">
    <text evidence="1">The sequence shown here is derived from an EMBL/GenBank/DDBJ whole genome shotgun (WGS) entry which is preliminary data.</text>
</comment>
<dbReference type="Proteomes" id="UP000681967">
    <property type="component" value="Unassembled WGS sequence"/>
</dbReference>
<reference evidence="1" key="1">
    <citation type="submission" date="2021-02" db="EMBL/GenBank/DDBJ databases">
        <authorList>
            <person name="Nowell W R."/>
        </authorList>
    </citation>
    <scope>NUCLEOTIDE SEQUENCE</scope>
</reference>
<proteinExistence type="predicted"/>
<evidence type="ECO:0000313" key="3">
    <source>
        <dbReference type="Proteomes" id="UP000681720"/>
    </source>
</evidence>
<name>A0A8S2TP23_9BILA</name>